<feature type="domain" description="RagB/SusD" evidence="8">
    <location>
        <begin position="282"/>
        <end position="610"/>
    </location>
</feature>
<evidence type="ECO:0000259" key="8">
    <source>
        <dbReference type="Pfam" id="PF07980"/>
    </source>
</evidence>
<dbReference type="OrthoDB" id="5694214at2"/>
<dbReference type="InterPro" id="IPR011990">
    <property type="entry name" value="TPR-like_helical_dom_sf"/>
</dbReference>
<keyword evidence="5" id="KW-0998">Cell outer membrane</keyword>
<dbReference type="Pfam" id="PF07980">
    <property type="entry name" value="SusD_RagB"/>
    <property type="match status" value="1"/>
</dbReference>
<comment type="subcellular location">
    <subcellularLocation>
        <location evidence="1">Cell outer membrane</location>
    </subcellularLocation>
</comment>
<sequence length="610" mass="68990">MKKISYIITMALLALMSATSCSDFLEAENKTAGGDKMDPETYFRTKEGLESFRAYAFLSLKNLATALNINDDGTDLYMPCRGQGASVFQDYSLTAETDEVKDYYVACTGLINNANGLINYSGEEYKRYRAEGLFLRAYGYYLMTQQFGAVPYSDTYIQSASRDYPRTDLETIYTNCENDLQEVINSSEIPEITHDGSVNKKAAQALLAKIYLAHGWDCNTTLTDENAGTYTITSKENFEKAAQAAEAAISGIPLTQSFEDKWLPSNEDTNPETFFAVQYDKAGWPGDISDGGHELDIYYSHYYGDVAQGQKYSTSNKALNTRSLALWEKGDTRWDATFMTTMYQYDNSVADWTKYGYFAYYNTSVDKNTLPIFAYYAPTYVSQAEFEAYLTAHKSQFVRDPNKHPKEPHANLLHDGQIFVYKFDAEGNFLTPTITNQNLNDNNRGTSLETTPCVKKWDDPTASMGGKTISYRDIVVLHASETYLTAAEAYYMAGNETAAFEKINAVRDRAGAPHLNSLADYEVSVMLSNFTLLDLILDERARECYAEQTRWVDLRRTRQLVRYNVAYNYFVTSAEDMKNIKGETKWYRPIPTSEISGNDSMTEEDQNPGY</sequence>
<gene>
    <name evidence="10" type="ORF">ACU52_12275</name>
</gene>
<evidence type="ECO:0000256" key="5">
    <source>
        <dbReference type="ARBA" id="ARBA00023237"/>
    </source>
</evidence>
<feature type="domain" description="SusD-like N-terminal" evidence="9">
    <location>
        <begin position="102"/>
        <end position="212"/>
    </location>
</feature>
<evidence type="ECO:0000313" key="10">
    <source>
        <dbReference type="EMBL" id="KOO67649.1"/>
    </source>
</evidence>
<dbReference type="GO" id="GO:0009279">
    <property type="term" value="C:cell outer membrane"/>
    <property type="evidence" value="ECO:0007669"/>
    <property type="project" value="UniProtKB-SubCell"/>
</dbReference>
<feature type="signal peptide" evidence="7">
    <location>
        <begin position="1"/>
        <end position="22"/>
    </location>
</feature>
<keyword evidence="3 7" id="KW-0732">Signal</keyword>
<evidence type="ECO:0000256" key="3">
    <source>
        <dbReference type="ARBA" id="ARBA00022729"/>
    </source>
</evidence>
<feature type="compositionally biased region" description="Acidic residues" evidence="6">
    <location>
        <begin position="601"/>
        <end position="610"/>
    </location>
</feature>
<feature type="chain" id="PRO_5034670407" description="RagB/SusD family nutrient uptake outer membrane protein" evidence="7">
    <location>
        <begin position="23"/>
        <end position="610"/>
    </location>
</feature>
<dbReference type="AlphaFoldDB" id="A0A8E1QXB2"/>
<dbReference type="PROSITE" id="PS51257">
    <property type="entry name" value="PROKAR_LIPOPROTEIN"/>
    <property type="match status" value="1"/>
</dbReference>
<protein>
    <recommendedName>
        <fullName evidence="12">RagB/SusD family nutrient uptake outer membrane protein</fullName>
    </recommendedName>
</protein>
<proteinExistence type="inferred from homology"/>
<evidence type="ECO:0000259" key="9">
    <source>
        <dbReference type="Pfam" id="PF14322"/>
    </source>
</evidence>
<evidence type="ECO:0000256" key="7">
    <source>
        <dbReference type="SAM" id="SignalP"/>
    </source>
</evidence>
<evidence type="ECO:0000313" key="11">
    <source>
        <dbReference type="Proteomes" id="UP000036951"/>
    </source>
</evidence>
<accession>A0A8E1QXB2</accession>
<dbReference type="RefSeq" id="WP_053398994.1">
    <property type="nucleotide sequence ID" value="NZ_LFQU01000030.1"/>
</dbReference>
<dbReference type="Pfam" id="PF14322">
    <property type="entry name" value="SusD-like_3"/>
    <property type="match status" value="1"/>
</dbReference>
<comment type="caution">
    <text evidence="10">The sequence shown here is derived from an EMBL/GenBank/DDBJ whole genome shotgun (WGS) entry which is preliminary data.</text>
</comment>
<evidence type="ECO:0000256" key="4">
    <source>
        <dbReference type="ARBA" id="ARBA00023136"/>
    </source>
</evidence>
<organism evidence="10 11">
    <name type="scientific">Xylanibacter rarus</name>
    <dbReference type="NCBI Taxonomy" id="1676614"/>
    <lineage>
        <taxon>Bacteria</taxon>
        <taxon>Pseudomonadati</taxon>
        <taxon>Bacteroidota</taxon>
        <taxon>Bacteroidia</taxon>
        <taxon>Bacteroidales</taxon>
        <taxon>Prevotellaceae</taxon>
        <taxon>Xylanibacter</taxon>
    </lineage>
</organism>
<comment type="similarity">
    <text evidence="2">Belongs to the SusD family.</text>
</comment>
<keyword evidence="4" id="KW-0472">Membrane</keyword>
<evidence type="ECO:0000256" key="2">
    <source>
        <dbReference type="ARBA" id="ARBA00006275"/>
    </source>
</evidence>
<name>A0A8E1QXB2_9BACT</name>
<dbReference type="Gene3D" id="1.25.40.390">
    <property type="match status" value="2"/>
</dbReference>
<reference evidence="10 11" key="1">
    <citation type="submission" date="2015-06" db="EMBL/GenBank/DDBJ databases">
        <title>Prevotella sp. 109, sp. nov., a novel member of the family Prevotellaceae isolated from human faeces.</title>
        <authorList>
            <person name="Shkoporov A.N."/>
            <person name="Chaplin A.V."/>
            <person name="Kafarskaia L.I."/>
            <person name="Efimov B.A."/>
        </authorList>
    </citation>
    <scope>NUCLEOTIDE SEQUENCE [LARGE SCALE GENOMIC DNA]</scope>
    <source>
        <strain evidence="10 11">109</strain>
    </source>
</reference>
<evidence type="ECO:0000256" key="6">
    <source>
        <dbReference type="SAM" id="MobiDB-lite"/>
    </source>
</evidence>
<keyword evidence="11" id="KW-1185">Reference proteome</keyword>
<dbReference type="EMBL" id="LFQU01000030">
    <property type="protein sequence ID" value="KOO67649.1"/>
    <property type="molecule type" value="Genomic_DNA"/>
</dbReference>
<dbReference type="Proteomes" id="UP000036951">
    <property type="component" value="Unassembled WGS sequence"/>
</dbReference>
<dbReference type="InterPro" id="IPR012944">
    <property type="entry name" value="SusD_RagB_dom"/>
</dbReference>
<feature type="region of interest" description="Disordered" evidence="6">
    <location>
        <begin position="591"/>
        <end position="610"/>
    </location>
</feature>
<dbReference type="SUPFAM" id="SSF48452">
    <property type="entry name" value="TPR-like"/>
    <property type="match status" value="1"/>
</dbReference>
<evidence type="ECO:0008006" key="12">
    <source>
        <dbReference type="Google" id="ProtNLM"/>
    </source>
</evidence>
<dbReference type="InterPro" id="IPR033985">
    <property type="entry name" value="SusD-like_N"/>
</dbReference>
<evidence type="ECO:0000256" key="1">
    <source>
        <dbReference type="ARBA" id="ARBA00004442"/>
    </source>
</evidence>